<reference evidence="14 15" key="1">
    <citation type="submission" date="2018-06" db="EMBL/GenBank/DDBJ databases">
        <title>NTM in soil in Japan.</title>
        <authorList>
            <person name="Ohya K."/>
        </authorList>
    </citation>
    <scope>NUCLEOTIDE SEQUENCE [LARGE SCALE GENOMIC DNA]</scope>
    <source>
        <strain evidence="14 15">GF76</strain>
    </source>
</reference>
<dbReference type="SMART" id="SM00823">
    <property type="entry name" value="PKS_PP"/>
    <property type="match status" value="1"/>
</dbReference>
<dbReference type="RefSeq" id="WP_114149367.1">
    <property type="nucleotide sequence ID" value="NZ_QMEU01000128.1"/>
</dbReference>
<comment type="pathway">
    <text evidence="1">Lipid metabolism.</text>
</comment>
<evidence type="ECO:0000256" key="3">
    <source>
        <dbReference type="ARBA" id="ARBA00022553"/>
    </source>
</evidence>
<feature type="active site" description="Proton donor; for dehydratase activity" evidence="9">
    <location>
        <position position="1124"/>
    </location>
</feature>
<feature type="region of interest" description="C-terminal hotdog fold" evidence="9">
    <location>
        <begin position="1064"/>
        <end position="1211"/>
    </location>
</feature>
<feature type="non-terminal residue" evidence="14">
    <location>
        <position position="2357"/>
    </location>
</feature>
<keyword evidence="4" id="KW-0808">Transferase</keyword>
<dbReference type="SMART" id="SM01294">
    <property type="entry name" value="PKS_PP_betabranch"/>
    <property type="match status" value="1"/>
</dbReference>
<dbReference type="InterPro" id="IPR014043">
    <property type="entry name" value="Acyl_transferase_dom"/>
</dbReference>
<evidence type="ECO:0000259" key="13">
    <source>
        <dbReference type="PROSITE" id="PS52019"/>
    </source>
</evidence>
<dbReference type="InterPro" id="IPR001227">
    <property type="entry name" value="Ac_transferase_dom_sf"/>
</dbReference>
<dbReference type="Pfam" id="PF14765">
    <property type="entry name" value="PS-DH"/>
    <property type="match status" value="1"/>
</dbReference>
<dbReference type="InterPro" id="IPR011032">
    <property type="entry name" value="GroES-like_sf"/>
</dbReference>
<sequence>MVDQLQHATEALRKALVQVERLKRTNRALLERSNEPIAIVGMSCRFPGGVDSPEALWHMVADGRDVISEFPTDRGWDVAALYDPDPDARHKCYVKTGGFVDGVADFDPGFFGIAPSEALAMDPQHRMLLELSWEALERAGIDPSGLRGSATGVFAGLIVQGYGMLAEEIEGYRLTGMTSSVASGRVSYVLGLEGPAVSVDTACSSSLVALHMAVQSLRSGECDLALAGGATVNATPTVFVEFSRHRGLAPDGRCKAYAGAADGVGWSEGGAMLVVERLSDAQRLGHPVLAVVRGSAVNQDGASNGLTAPNGPSQQRVVRAALANAGLSAADVDVVEGHGTGTTLGDPIEAQALLATYGQERAEPGKQPLWLGSIKSNMGHTQAAAGVAGVIKMVLAMRHEMLPATLHVDEPSPHVDWSAGAVSLLTEAQPWPGERPRRAGVSSFGISGTNAHVIVEAAPAEPVREAGPARAVVPWAVSAKSTSALAAQAARLAEYVRAHDDLAVADIGWSLAGRATFEHRAVVVGGDRDRLLAGLDELANDDPTGSVIRGTATPAGKTVFVFPGQGSQWLGMAIELLDTAPVFAQQIRECEHAFAEFVDWTLTDVLRGAPDAPGLDRVDVVQPVLFAVMVSLAELWKSIGVNPDAVIGHSQGEIAAAYVAGALSLRDAARVVTLRSKLLTSLAGPGGMLSIACSTERARELLAPYGNRVSIAAVNGRSAVVVSGEVAALDELVGFCADLELRTRRIDVDYASHSVEVEAIRTDLAEVLSGIEPRSTRVAFFSTVTGNRLDTAGLDAEYWYRNIRQTVQFDQAVRSACEHGYRTFIESSPHPALVAGIEDTANDSLPGDTEAIVIPTLGREDGGLERFLSSAATAFVAGVSVQWRGALDGAGFVELPTYAFDRRRFWLSGEGISADASGLGLGTSEHPLLSAVVELPASGGVVLTGRLSPSLQGWLTDHAVSGTVVFPGSGFVELAIRAGDEVGCSTVDELTLQAPMMLPDKDSGLGSVAVQVVVGPDEESGQRAVSIFSRPDTASGWVCHAEGTLSPGSVEPGADLSAWPPVGAVKVDAADGYERLAARGYGYGPAFQGLTATWIRDDEVFGEVRLPDAAGGVNGFGVHPALLDAAMHALVVSHQVAGQTDEVVLPFSWEGVSLHAAGALAVRVRIAPASAPESASTLSRAVSIELADGLGLPVLSVRAMVARPVSERQLRAAVSASGPDRLFEAVWSPAATTAGNTEPSVHEVFESVAAGEDPVSGTYERTHRALAAVQAWLTERDSGVLIVATRGAMGLPEEDVPDLAGAAVWGLVRSAQTEHPGRIVLVDSDAALDDKAIATVLAVGEPAVLLRDGKAYTARVRGSRAVDAIMTPPADGPWRLGISSAGTFENLQLEPVPNAGAALEPGQVRVALRAIATNFRDVMITLGMFTHDALLGGEGAGVVVEVGPGVTEFAVGDSVYGFFPDGSGTLVPGDVRLLQHKPADWSYAEAAGISAVFTTAYMAFIHLADVKPGQRVLVHAAAGGVGMAAVQLGRHLGLEVFATASRGKWDTLRAMGFDDDHIADSRSLEFEEKFRAVTGMAGMDVVLDSLAGEFVDASLRLVAPGGVFLEMGKTDIRDPGVVAQDYPGVRYRAFDLFEPGRPRMHQWMDELAGLFDAGVLKPLPVTTFDVRRARTALRYLSQARHIGKVVMTLPSGLGAGTVLITGGTGMAGSTLARHLVANHGVEDLVLLSRRGPDAPGSAELIAELQAAGARARAVACDAADRAALAEVIADISAQRPLSGVIHAAGVLGDATITSLTPERVDAVLRAKVDTAWNLHELTRDLNLSAFVMFSSMAGLVGSSGQGNYGAANAFLDGLAAHRRAHGLPGISLAWGLWDQASAMTGGLDAADLARLGRDGILALSSDEAMELFDTALIVDEPFLAPACIDLGALRAHAVAMPPMFTDLVNAPTRRRVDDSLAAAKSKSALAHRLDGLSEAEQHAVLLDLVRSHIATVLGNTTPEAIDPDKAFQELGFDSLTAVEMRNRLKTATGLALSPTLIFDYPTPNGLAGYIRTELAGLPQEIKHATVARATDDDPIVIVGMACRYPGGVTSPDDLWDMLTEGRDVLSDFPTDRGWDLAGVYNPDPDVPGTCYTRTGGFVDGVADFDPGFFGIAPSEALAMDPQQRMFLELSWEALERAGIDPGKLRGSATGMFAGVYTQGYGMGAAPTAEGFRLTGQSSSVASGRVSYVLGLEGPAVSVDTACSSSLVALHMAVQSLRSGECDLALAGGVTVNATPDIFVEFSRMRGLSEDGRCKAYAGAADGTGFSEGGGMLVVERLSDAQRLGHPVLAVVRGSAVNQDGASNGLTAPNGPSQQRVV</sequence>
<evidence type="ECO:0000256" key="5">
    <source>
        <dbReference type="ARBA" id="ARBA00022832"/>
    </source>
</evidence>
<dbReference type="InterPro" id="IPR050091">
    <property type="entry name" value="PKS_NRPS_Biosynth_Enz"/>
</dbReference>
<dbReference type="Gene3D" id="3.40.50.720">
    <property type="entry name" value="NAD(P)-binding Rossmann-like Domain"/>
    <property type="match status" value="3"/>
</dbReference>
<proteinExistence type="predicted"/>
<dbReference type="GO" id="GO:0004315">
    <property type="term" value="F:3-oxoacyl-[acyl-carrier-protein] synthase activity"/>
    <property type="evidence" value="ECO:0007669"/>
    <property type="project" value="InterPro"/>
</dbReference>
<dbReference type="Gene3D" id="3.40.366.10">
    <property type="entry name" value="Malonyl-Coenzyme A Acyl Carrier Protein, domain 2"/>
    <property type="match status" value="1"/>
</dbReference>
<dbReference type="PROSITE" id="PS00606">
    <property type="entry name" value="KS3_1"/>
    <property type="match status" value="2"/>
</dbReference>
<dbReference type="SMART" id="SM00825">
    <property type="entry name" value="PKS_KS"/>
    <property type="match status" value="2"/>
</dbReference>
<dbReference type="FunFam" id="3.40.366.10:FF:000002">
    <property type="entry name" value="Probable polyketide synthase 2"/>
    <property type="match status" value="1"/>
</dbReference>
<dbReference type="FunFam" id="3.10.129.110:FF:000003">
    <property type="entry name" value="Probable polyketide synthase pks1"/>
    <property type="match status" value="1"/>
</dbReference>
<dbReference type="GO" id="GO:0008270">
    <property type="term" value="F:zinc ion binding"/>
    <property type="evidence" value="ECO:0007669"/>
    <property type="project" value="InterPro"/>
</dbReference>
<dbReference type="PROSITE" id="PS00012">
    <property type="entry name" value="PHOSPHOPANTETHEINE"/>
    <property type="match status" value="1"/>
</dbReference>
<dbReference type="PROSITE" id="PS01162">
    <property type="entry name" value="QOR_ZETA_CRYSTAL"/>
    <property type="match status" value="1"/>
</dbReference>
<dbReference type="FunFam" id="1.10.1200.10:FF:000007">
    <property type="entry name" value="Probable polyketide synthase pks17"/>
    <property type="match status" value="1"/>
</dbReference>
<dbReference type="EMBL" id="QMEU01000128">
    <property type="protein sequence ID" value="RAU90341.1"/>
    <property type="molecule type" value="Genomic_DNA"/>
</dbReference>
<dbReference type="Pfam" id="PF16197">
    <property type="entry name" value="KAsynt_C_assoc"/>
    <property type="match status" value="1"/>
</dbReference>
<keyword evidence="10" id="KW-0175">Coiled coil</keyword>
<keyword evidence="6" id="KW-0443">Lipid metabolism</keyword>
<dbReference type="InterPro" id="IPR049900">
    <property type="entry name" value="PKS_mFAS_DH"/>
</dbReference>
<dbReference type="InterPro" id="IPR016036">
    <property type="entry name" value="Malonyl_transacylase_ACP-bd"/>
</dbReference>
<organism evidence="14 15">
    <name type="scientific">Mycobacterium colombiense</name>
    <dbReference type="NCBI Taxonomy" id="339268"/>
    <lineage>
        <taxon>Bacteria</taxon>
        <taxon>Bacillati</taxon>
        <taxon>Actinomycetota</taxon>
        <taxon>Actinomycetes</taxon>
        <taxon>Mycobacteriales</taxon>
        <taxon>Mycobacteriaceae</taxon>
        <taxon>Mycobacterium</taxon>
        <taxon>Mycobacterium avium complex (MAC)</taxon>
    </lineage>
</organism>
<dbReference type="PROSITE" id="PS50075">
    <property type="entry name" value="CARRIER"/>
    <property type="match status" value="1"/>
</dbReference>
<dbReference type="SMART" id="SM00827">
    <property type="entry name" value="PKS_AT"/>
    <property type="match status" value="1"/>
</dbReference>
<dbReference type="InterPro" id="IPR002364">
    <property type="entry name" value="Quin_OxRdtase/zeta-crystal_CS"/>
</dbReference>
<dbReference type="InterPro" id="IPR016039">
    <property type="entry name" value="Thiolase-like"/>
</dbReference>
<dbReference type="CDD" id="cd00833">
    <property type="entry name" value="PKS"/>
    <property type="match status" value="2"/>
</dbReference>
<dbReference type="Gene3D" id="3.90.180.10">
    <property type="entry name" value="Medium-chain alcohol dehydrogenases, catalytic domain"/>
    <property type="match status" value="1"/>
</dbReference>
<dbReference type="InterPro" id="IPR036736">
    <property type="entry name" value="ACP-like_sf"/>
</dbReference>
<dbReference type="SMART" id="SM00822">
    <property type="entry name" value="PKS_KR"/>
    <property type="match status" value="1"/>
</dbReference>
<dbReference type="Pfam" id="PF22953">
    <property type="entry name" value="SpnB_Rossmann"/>
    <property type="match status" value="1"/>
</dbReference>
<accession>A0A329K8J0</accession>
<dbReference type="InterPro" id="IPR013968">
    <property type="entry name" value="PKS_KR"/>
</dbReference>
<evidence type="ECO:0000313" key="14">
    <source>
        <dbReference type="EMBL" id="RAU90341.1"/>
    </source>
</evidence>
<dbReference type="InterPro" id="IPR057326">
    <property type="entry name" value="KR_dom"/>
</dbReference>
<dbReference type="Pfam" id="PF02801">
    <property type="entry name" value="Ketoacyl-synt_C"/>
    <property type="match status" value="1"/>
</dbReference>
<dbReference type="InterPro" id="IPR018201">
    <property type="entry name" value="Ketoacyl_synth_AS"/>
</dbReference>
<dbReference type="InterPro" id="IPR020807">
    <property type="entry name" value="PKS_DH"/>
</dbReference>
<dbReference type="InterPro" id="IPR014031">
    <property type="entry name" value="Ketoacyl_synth_C"/>
</dbReference>
<gene>
    <name evidence="14" type="ORF">DQP58_23690</name>
</gene>
<evidence type="ECO:0000259" key="11">
    <source>
        <dbReference type="PROSITE" id="PS50075"/>
    </source>
</evidence>
<dbReference type="Pfam" id="PF08240">
    <property type="entry name" value="ADH_N"/>
    <property type="match status" value="1"/>
</dbReference>
<comment type="caution">
    <text evidence="14">The sequence shown here is derived from an EMBL/GenBank/DDBJ whole genome shotgun (WGS) entry which is preliminary data.</text>
</comment>
<dbReference type="Pfam" id="PF21089">
    <property type="entry name" value="PKS_DH_N"/>
    <property type="match status" value="1"/>
</dbReference>
<name>A0A329K8J0_9MYCO</name>
<keyword evidence="2" id="KW-0596">Phosphopantetheine</keyword>
<dbReference type="InterPro" id="IPR020806">
    <property type="entry name" value="PKS_PP-bd"/>
</dbReference>
<keyword evidence="8" id="KW-0012">Acyltransferase</keyword>
<dbReference type="GO" id="GO:0004312">
    <property type="term" value="F:fatty acid synthase activity"/>
    <property type="evidence" value="ECO:0007669"/>
    <property type="project" value="TreeGrafter"/>
</dbReference>
<dbReference type="InterPro" id="IPR009081">
    <property type="entry name" value="PP-bd_ACP"/>
</dbReference>
<dbReference type="PROSITE" id="PS52004">
    <property type="entry name" value="KS3_2"/>
    <property type="match status" value="2"/>
</dbReference>
<dbReference type="SMART" id="SM00826">
    <property type="entry name" value="PKS_DH"/>
    <property type="match status" value="1"/>
</dbReference>
<dbReference type="Pfam" id="PF00109">
    <property type="entry name" value="ketoacyl-synt"/>
    <property type="match status" value="2"/>
</dbReference>
<dbReference type="InterPro" id="IPR049552">
    <property type="entry name" value="PKS_DH_N"/>
</dbReference>
<dbReference type="Pfam" id="PF00550">
    <property type="entry name" value="PP-binding"/>
    <property type="match status" value="1"/>
</dbReference>
<evidence type="ECO:0000256" key="4">
    <source>
        <dbReference type="ARBA" id="ARBA00022679"/>
    </source>
</evidence>
<feature type="domain" description="PKS/mFAS DH" evidence="13">
    <location>
        <begin position="926"/>
        <end position="1211"/>
    </location>
</feature>
<evidence type="ECO:0000256" key="1">
    <source>
        <dbReference type="ARBA" id="ARBA00005189"/>
    </source>
</evidence>
<dbReference type="Gene3D" id="3.30.70.3290">
    <property type="match status" value="1"/>
</dbReference>
<dbReference type="PANTHER" id="PTHR43775:SF51">
    <property type="entry name" value="INACTIVE PHENOLPHTHIOCEROL SYNTHESIS POLYKETIDE SYNTHASE TYPE I PKS1-RELATED"/>
    <property type="match status" value="1"/>
</dbReference>
<dbReference type="SUPFAM" id="SSF55048">
    <property type="entry name" value="Probable ACP-binding domain of malonyl-CoA ACP transacylase"/>
    <property type="match status" value="1"/>
</dbReference>
<keyword evidence="7" id="KW-0511">Multifunctional enzyme</keyword>
<dbReference type="Gene3D" id="3.40.47.10">
    <property type="match status" value="2"/>
</dbReference>
<evidence type="ECO:0000256" key="10">
    <source>
        <dbReference type="SAM" id="Coils"/>
    </source>
</evidence>
<dbReference type="InterPro" id="IPR042104">
    <property type="entry name" value="PKS_dehydratase_sf"/>
</dbReference>
<dbReference type="InterPro" id="IPR020843">
    <property type="entry name" value="ER"/>
</dbReference>
<dbReference type="Gene3D" id="3.10.129.110">
    <property type="entry name" value="Polyketide synthase dehydratase"/>
    <property type="match status" value="1"/>
</dbReference>
<dbReference type="Pfam" id="PF00698">
    <property type="entry name" value="Acyl_transf_1"/>
    <property type="match status" value="1"/>
</dbReference>
<dbReference type="Pfam" id="PF13602">
    <property type="entry name" value="ADH_zinc_N_2"/>
    <property type="match status" value="1"/>
</dbReference>
<dbReference type="GO" id="GO:0031177">
    <property type="term" value="F:phosphopantetheine binding"/>
    <property type="evidence" value="ECO:0007669"/>
    <property type="project" value="InterPro"/>
</dbReference>
<dbReference type="InterPro" id="IPR020841">
    <property type="entry name" value="PKS_Beta-ketoAc_synthase_dom"/>
</dbReference>
<dbReference type="InterPro" id="IPR016035">
    <property type="entry name" value="Acyl_Trfase/lysoPLipase"/>
</dbReference>
<dbReference type="PROSITE" id="PS52019">
    <property type="entry name" value="PKS_MFAS_DH"/>
    <property type="match status" value="1"/>
</dbReference>
<feature type="domain" description="Ketosynthase family 3 (KS3)" evidence="12">
    <location>
        <begin position="2072"/>
        <end position="2357"/>
    </location>
</feature>
<dbReference type="PANTHER" id="PTHR43775">
    <property type="entry name" value="FATTY ACID SYNTHASE"/>
    <property type="match status" value="1"/>
</dbReference>
<dbReference type="Gene3D" id="1.10.1200.10">
    <property type="entry name" value="ACP-like"/>
    <property type="match status" value="1"/>
</dbReference>
<feature type="domain" description="Carrier" evidence="11">
    <location>
        <begin position="1979"/>
        <end position="2054"/>
    </location>
</feature>
<dbReference type="Pfam" id="PF08659">
    <property type="entry name" value="KR"/>
    <property type="match status" value="1"/>
</dbReference>
<feature type="active site" description="Proton acceptor; for dehydratase activity" evidence="9">
    <location>
        <position position="958"/>
    </location>
</feature>
<dbReference type="CDD" id="cd08956">
    <property type="entry name" value="KR_3_FAS_SDR_x"/>
    <property type="match status" value="1"/>
</dbReference>
<dbReference type="SUPFAM" id="SSF53901">
    <property type="entry name" value="Thiolase-like"/>
    <property type="match status" value="2"/>
</dbReference>
<dbReference type="FunFam" id="3.90.180.10:FF:000032">
    <property type="entry name" value="Probable polyketide synthase pks1"/>
    <property type="match status" value="1"/>
</dbReference>
<keyword evidence="3" id="KW-0597">Phosphoprotein</keyword>
<dbReference type="InterPro" id="IPR055123">
    <property type="entry name" value="SpnB-like_Rossmann"/>
</dbReference>
<dbReference type="InterPro" id="IPR014030">
    <property type="entry name" value="Ketoacyl_synth_N"/>
</dbReference>
<dbReference type="GO" id="GO:0016491">
    <property type="term" value="F:oxidoreductase activity"/>
    <property type="evidence" value="ECO:0007669"/>
    <property type="project" value="InterPro"/>
</dbReference>
<protein>
    <submittedName>
        <fullName evidence="14">Polyketide synthase</fullName>
    </submittedName>
</protein>
<evidence type="ECO:0000259" key="12">
    <source>
        <dbReference type="PROSITE" id="PS52004"/>
    </source>
</evidence>
<dbReference type="SUPFAM" id="SSF47336">
    <property type="entry name" value="ACP-like"/>
    <property type="match status" value="1"/>
</dbReference>
<dbReference type="InterPro" id="IPR036291">
    <property type="entry name" value="NAD(P)-bd_dom_sf"/>
</dbReference>
<feature type="domain" description="Ketosynthase family 3 (KS3)" evidence="12">
    <location>
        <begin position="34"/>
        <end position="457"/>
    </location>
</feature>
<dbReference type="InterPro" id="IPR013154">
    <property type="entry name" value="ADH-like_N"/>
</dbReference>
<dbReference type="InterPro" id="IPR032821">
    <property type="entry name" value="PKS_assoc"/>
</dbReference>
<keyword evidence="5" id="KW-0276">Fatty acid metabolism</keyword>
<dbReference type="InterPro" id="IPR049551">
    <property type="entry name" value="PKS_DH_C"/>
</dbReference>
<dbReference type="Proteomes" id="UP000250347">
    <property type="component" value="Unassembled WGS sequence"/>
</dbReference>
<evidence type="ECO:0000256" key="7">
    <source>
        <dbReference type="ARBA" id="ARBA00023268"/>
    </source>
</evidence>
<dbReference type="SUPFAM" id="SSF50129">
    <property type="entry name" value="GroES-like"/>
    <property type="match status" value="1"/>
</dbReference>
<dbReference type="FunFam" id="3.40.50.720:FF:000381">
    <property type="entry name" value="Probable polyketide synthase pks17"/>
    <property type="match status" value="1"/>
</dbReference>
<dbReference type="GO" id="GO:0006633">
    <property type="term" value="P:fatty acid biosynthetic process"/>
    <property type="evidence" value="ECO:0007669"/>
    <property type="project" value="InterPro"/>
</dbReference>
<dbReference type="FunFam" id="3.40.47.10:FF:000019">
    <property type="entry name" value="Polyketide synthase type I"/>
    <property type="match status" value="1"/>
</dbReference>
<dbReference type="SUPFAM" id="SSF52151">
    <property type="entry name" value="FabD/lysophospholipase-like"/>
    <property type="match status" value="1"/>
</dbReference>
<feature type="region of interest" description="N-terminal hotdog fold" evidence="9">
    <location>
        <begin position="926"/>
        <end position="1052"/>
    </location>
</feature>
<dbReference type="FunFam" id="3.40.50.720:FF:000209">
    <property type="entry name" value="Polyketide synthase Pks12"/>
    <property type="match status" value="1"/>
</dbReference>
<evidence type="ECO:0000256" key="8">
    <source>
        <dbReference type="ARBA" id="ARBA00023315"/>
    </source>
</evidence>
<dbReference type="SMART" id="SM00829">
    <property type="entry name" value="PKS_ER"/>
    <property type="match status" value="1"/>
</dbReference>
<evidence type="ECO:0000313" key="15">
    <source>
        <dbReference type="Proteomes" id="UP000250347"/>
    </source>
</evidence>
<evidence type="ECO:0000256" key="9">
    <source>
        <dbReference type="PROSITE-ProRule" id="PRU01363"/>
    </source>
</evidence>
<dbReference type="CDD" id="cd05195">
    <property type="entry name" value="enoyl_red"/>
    <property type="match status" value="1"/>
</dbReference>
<feature type="coiled-coil region" evidence="10">
    <location>
        <begin position="2"/>
        <end position="32"/>
    </location>
</feature>
<dbReference type="InterPro" id="IPR006162">
    <property type="entry name" value="Ppantetheine_attach_site"/>
</dbReference>
<evidence type="ECO:0000256" key="2">
    <source>
        <dbReference type="ARBA" id="ARBA00022450"/>
    </source>
</evidence>
<evidence type="ECO:0000256" key="6">
    <source>
        <dbReference type="ARBA" id="ARBA00023098"/>
    </source>
</evidence>
<dbReference type="SUPFAM" id="SSF51735">
    <property type="entry name" value="NAD(P)-binding Rossmann-fold domains"/>
    <property type="match status" value="3"/>
</dbReference>